<evidence type="ECO:0000313" key="2">
    <source>
        <dbReference type="EMBL" id="KLE01210.1"/>
    </source>
</evidence>
<comment type="caution">
    <text evidence="2">The sequence shown here is derived from an EMBL/GenBank/DDBJ whole genome shotgun (WGS) entry which is preliminary data.</text>
</comment>
<evidence type="ECO:0008006" key="4">
    <source>
        <dbReference type="Google" id="ProtNLM"/>
    </source>
</evidence>
<feature type="transmembrane region" description="Helical" evidence="1">
    <location>
        <begin position="168"/>
        <end position="188"/>
    </location>
</feature>
<dbReference type="AlphaFoldDB" id="A0A0G9K607"/>
<name>A0A0G9K607_9BACT</name>
<sequence length="292" mass="35557">MKNILPQEKLTLLEIEVSEKIDNKNLKNFIFTNFKLKNITTNKNDKTFLIYIKELKKYQIFILNEKYDFFEFQVFEQFYENKEDFGKVDLYLSEDFFCLYKNSKIYYYQKLNQIIQKDELIEFLNKKFQINIDNFKQIDKNEIEKLKNSYLEKNIKQNLSFLNLNQDYGFVFFVLYLFVVLIFSFFIFSNEEKIEQIENKEEINIDILKHKYKFQSFQEKLDLIFKDINTNSLDLQSLEFKQNRLKLILTSSKKEDLYQFLEKNNKNITFSSINLLENSNLYEAVIDAKIFE</sequence>
<accession>A0A0G9K607</accession>
<evidence type="ECO:0000313" key="3">
    <source>
        <dbReference type="Proteomes" id="UP000035514"/>
    </source>
</evidence>
<evidence type="ECO:0000256" key="1">
    <source>
        <dbReference type="SAM" id="Phobius"/>
    </source>
</evidence>
<dbReference type="RefSeq" id="WP_046996440.1">
    <property type="nucleotide sequence ID" value="NZ_JAIQ01000071.1"/>
</dbReference>
<dbReference type="EMBL" id="JAIQ01000071">
    <property type="protein sequence ID" value="KLE01210.1"/>
    <property type="molecule type" value="Genomic_DNA"/>
</dbReference>
<keyword evidence="1" id="KW-0812">Transmembrane</keyword>
<dbReference type="PATRIC" id="fig|1447256.3.peg.794"/>
<dbReference type="Proteomes" id="UP000035514">
    <property type="component" value="Unassembled WGS sequence"/>
</dbReference>
<protein>
    <recommendedName>
        <fullName evidence="4">Transmembrane protein</fullName>
    </recommendedName>
</protein>
<proteinExistence type="predicted"/>
<gene>
    <name evidence="2" type="ORF">AA20_04105</name>
</gene>
<keyword evidence="1" id="KW-1133">Transmembrane helix</keyword>
<reference evidence="2 3" key="1">
    <citation type="submission" date="2014-01" db="EMBL/GenBank/DDBJ databases">
        <title>Development of a Comparative Genomic Fingerprinting Assay for High Resolution Genotyping of Arcobacter butzleri.</title>
        <authorList>
            <person name="Webb A.L."/>
            <person name="Inglis G.D."/>
            <person name="Kruczkiewicz P."/>
            <person name="Selinger L.B."/>
            <person name="Taboada E.N."/>
        </authorList>
    </citation>
    <scope>NUCLEOTIDE SEQUENCE [LARGE SCALE GENOMIC DNA]</scope>
    <source>
        <strain evidence="2 3">L348</strain>
    </source>
</reference>
<organism evidence="2 3">
    <name type="scientific">Aliarcobacter butzleri L348</name>
    <dbReference type="NCBI Taxonomy" id="1447256"/>
    <lineage>
        <taxon>Bacteria</taxon>
        <taxon>Pseudomonadati</taxon>
        <taxon>Campylobacterota</taxon>
        <taxon>Epsilonproteobacteria</taxon>
        <taxon>Campylobacterales</taxon>
        <taxon>Arcobacteraceae</taxon>
        <taxon>Aliarcobacter</taxon>
    </lineage>
</organism>
<keyword evidence="1" id="KW-0472">Membrane</keyword>